<comment type="caution">
    <text evidence="1">The sequence shown here is derived from an EMBL/GenBank/DDBJ whole genome shotgun (WGS) entry which is preliminary data.</text>
</comment>
<gene>
    <name evidence="1" type="ORF">ONZ43_g44</name>
</gene>
<proteinExistence type="predicted"/>
<accession>A0ACC2JA16</accession>
<keyword evidence="2" id="KW-1185">Reference proteome</keyword>
<organism evidence="1 2">
    <name type="scientific">Nemania bipapillata</name>
    <dbReference type="NCBI Taxonomy" id="110536"/>
    <lineage>
        <taxon>Eukaryota</taxon>
        <taxon>Fungi</taxon>
        <taxon>Dikarya</taxon>
        <taxon>Ascomycota</taxon>
        <taxon>Pezizomycotina</taxon>
        <taxon>Sordariomycetes</taxon>
        <taxon>Xylariomycetidae</taxon>
        <taxon>Xylariales</taxon>
        <taxon>Xylariaceae</taxon>
        <taxon>Nemania</taxon>
    </lineage>
</organism>
<name>A0ACC2JA16_9PEZI</name>
<protein>
    <submittedName>
        <fullName evidence="1">Uncharacterized protein</fullName>
    </submittedName>
</protein>
<reference evidence="1" key="1">
    <citation type="submission" date="2022-11" db="EMBL/GenBank/DDBJ databases">
        <title>Genome Sequence of Nemania bipapillata.</title>
        <authorList>
            <person name="Buettner E."/>
        </authorList>
    </citation>
    <scope>NUCLEOTIDE SEQUENCE</scope>
    <source>
        <strain evidence="1">CP14</strain>
    </source>
</reference>
<evidence type="ECO:0000313" key="1">
    <source>
        <dbReference type="EMBL" id="KAJ8124167.1"/>
    </source>
</evidence>
<evidence type="ECO:0000313" key="2">
    <source>
        <dbReference type="Proteomes" id="UP001153334"/>
    </source>
</evidence>
<dbReference type="Proteomes" id="UP001153334">
    <property type="component" value="Unassembled WGS sequence"/>
</dbReference>
<sequence length="510" mass="54987">MGSSGASTAPAHLASLPIATPETDSASLEAMAAVESSPKTAEVHEAVTLPSQKSTTLMQKDEGEPESRPDVDISLPQTWSKARKWSIILVLALVSLMVAISLVINAPASNAISEQFDNHNGFLSVFFITVPNLGQVVAAFYIGPLSERFGRVPVCHFFNALWLIFTLAGGFSSSISQIIVFRFFTGAAISSINLNPAVAGDLFSVNQRGFALSIASLIPLVGSAVGPLVGGYVTQYLNWRWTFWVVAISTGALFPLSIIALKETYVPVLRRRALKKQGLPHREKVESKRLPKGKWASVKAILLLVLRPFVILSSSSVAVIMGLYLAICFGYLSILNSTNASVFQEVYGFSEGTSGLVYLSTTAGTLFGSLYCGFTLDYFLVRGLPYKKKEVNATPRPENRLIPVIPALVAFPIGLLLYGWSIEKRVHFIVPILSTFLYGFSLSSSTVPIMSYIVDIFGDLSASAVGAVLPLRYLAGAFLPIATPYIVSPALAYYAGSMFHQVNGKLAVRP</sequence>
<dbReference type="EMBL" id="JAPESX010000005">
    <property type="protein sequence ID" value="KAJ8124167.1"/>
    <property type="molecule type" value="Genomic_DNA"/>
</dbReference>